<dbReference type="GO" id="GO:0090141">
    <property type="term" value="P:positive regulation of mitochondrial fission"/>
    <property type="evidence" value="ECO:0007669"/>
    <property type="project" value="TreeGrafter"/>
</dbReference>
<dbReference type="SMART" id="SM00855">
    <property type="entry name" value="PGAM"/>
    <property type="match status" value="1"/>
</dbReference>
<keyword evidence="14" id="KW-1185">Reference proteome</keyword>
<keyword evidence="7 12" id="KW-0472">Membrane</keyword>
<keyword evidence="12" id="KW-1133">Transmembrane helix</keyword>
<dbReference type="EMBL" id="PZQS01000004">
    <property type="protein sequence ID" value="PVD33060.1"/>
    <property type="molecule type" value="Genomic_DNA"/>
</dbReference>
<dbReference type="AlphaFoldDB" id="A0A2T7PI43"/>
<accession>A0A2T7PI43</accession>
<dbReference type="OrthoDB" id="2118094at2759"/>
<evidence type="ECO:0000256" key="9">
    <source>
        <dbReference type="ARBA" id="ARBA00040722"/>
    </source>
</evidence>
<dbReference type="OMA" id="QLPLFAW"/>
<keyword evidence="5" id="KW-0378">Hydrolase</keyword>
<dbReference type="PANTHER" id="PTHR20935">
    <property type="entry name" value="PHOSPHOGLYCERATE MUTASE-RELATED"/>
    <property type="match status" value="1"/>
</dbReference>
<reference evidence="13 14" key="1">
    <citation type="submission" date="2018-04" db="EMBL/GenBank/DDBJ databases">
        <title>The genome of golden apple snail Pomacea canaliculata provides insight into stress tolerance and invasive adaptation.</title>
        <authorList>
            <person name="Liu C."/>
            <person name="Liu B."/>
            <person name="Ren Y."/>
            <person name="Zhang Y."/>
            <person name="Wang H."/>
            <person name="Li S."/>
            <person name="Jiang F."/>
            <person name="Yin L."/>
            <person name="Zhang G."/>
            <person name="Qian W."/>
            <person name="Fan W."/>
        </authorList>
    </citation>
    <scope>NUCLEOTIDE SEQUENCE [LARGE SCALE GENOMIC DNA]</scope>
    <source>
        <strain evidence="13">SZHN2017</strain>
        <tissue evidence="13">Muscle</tissue>
    </source>
</reference>
<evidence type="ECO:0000256" key="12">
    <source>
        <dbReference type="SAM" id="Phobius"/>
    </source>
</evidence>
<dbReference type="Proteomes" id="UP000245119">
    <property type="component" value="Linkage Group LG4"/>
</dbReference>
<evidence type="ECO:0000256" key="3">
    <source>
        <dbReference type="ARBA" id="ARBA00013081"/>
    </source>
</evidence>
<evidence type="ECO:0000256" key="7">
    <source>
        <dbReference type="ARBA" id="ARBA00023136"/>
    </source>
</evidence>
<gene>
    <name evidence="13" type="ORF">C0Q70_08508</name>
</gene>
<evidence type="ECO:0000256" key="10">
    <source>
        <dbReference type="ARBA" id="ARBA00047761"/>
    </source>
</evidence>
<dbReference type="Pfam" id="PF00300">
    <property type="entry name" value="His_Phos_1"/>
    <property type="match status" value="1"/>
</dbReference>
<organism evidence="13 14">
    <name type="scientific">Pomacea canaliculata</name>
    <name type="common">Golden apple snail</name>
    <dbReference type="NCBI Taxonomy" id="400727"/>
    <lineage>
        <taxon>Eukaryota</taxon>
        <taxon>Metazoa</taxon>
        <taxon>Spiralia</taxon>
        <taxon>Lophotrochozoa</taxon>
        <taxon>Mollusca</taxon>
        <taxon>Gastropoda</taxon>
        <taxon>Caenogastropoda</taxon>
        <taxon>Architaenioglossa</taxon>
        <taxon>Ampullarioidea</taxon>
        <taxon>Ampullariidae</taxon>
        <taxon>Pomacea</taxon>
    </lineage>
</organism>
<keyword evidence="6" id="KW-0496">Mitochondrion</keyword>
<dbReference type="SUPFAM" id="SSF53254">
    <property type="entry name" value="Phosphoglycerate mutase-like"/>
    <property type="match status" value="1"/>
</dbReference>
<comment type="catalytic activity">
    <reaction evidence="11">
        <text>O-phospho-L-threonyl-[protein] + H2O = L-threonyl-[protein] + phosphate</text>
        <dbReference type="Rhea" id="RHEA:47004"/>
        <dbReference type="Rhea" id="RHEA-COMP:11060"/>
        <dbReference type="Rhea" id="RHEA-COMP:11605"/>
        <dbReference type="ChEBI" id="CHEBI:15377"/>
        <dbReference type="ChEBI" id="CHEBI:30013"/>
        <dbReference type="ChEBI" id="CHEBI:43474"/>
        <dbReference type="ChEBI" id="CHEBI:61977"/>
        <dbReference type="EC" id="3.1.3.16"/>
    </reaction>
</comment>
<evidence type="ECO:0000256" key="8">
    <source>
        <dbReference type="ARBA" id="ARBA00039765"/>
    </source>
</evidence>
<dbReference type="InterPro" id="IPR013078">
    <property type="entry name" value="His_Pase_superF_clade-1"/>
</dbReference>
<comment type="caution">
    <text evidence="13">The sequence shown here is derived from an EMBL/GenBank/DDBJ whole genome shotgun (WGS) entry which is preliminary data.</text>
</comment>
<dbReference type="InterPro" id="IPR029033">
    <property type="entry name" value="His_PPase_superfam"/>
</dbReference>
<keyword evidence="12" id="KW-0812">Transmembrane</keyword>
<name>A0A2T7PI43_POMCA</name>
<evidence type="ECO:0000256" key="4">
    <source>
        <dbReference type="ARBA" id="ARBA00022787"/>
    </source>
</evidence>
<protein>
    <recommendedName>
        <fullName evidence="8">Serine/threonine-protein phosphatase PGAM5, mitochondrial</fullName>
        <ecNumber evidence="3">3.1.3.16</ecNumber>
    </recommendedName>
    <alternativeName>
        <fullName evidence="9">Serine/threonine-protein phosphatase Pgam5, mitochondrial</fullName>
    </alternativeName>
</protein>
<sequence>MGWKGLHRLGRHICSTSTAFVSGTVAVIGLAVYVKLKDKGPAFAEWTEAEPHVKWDSNWDRRDPSSLVKKPQIKEQSLAYTEDLKEKTAKATRHLILVRHGQYVDSATSDEGRILTALGRQQAEITGQRLRDLDLDLTRIVSSTMTRAVETADIIHKFFPGLRLDRDDILREGSPIRPEPPSHSWRPDNYQFFQDGARIEFAFRKYFHRADPEQKGDSVEIIVCHANVIRYFVCRALQLPPEAWLRMSLAHGSLTHVMIRPSGRVVLRCLGNSGHLPPDKVTFS</sequence>
<proteinExistence type="inferred from homology"/>
<evidence type="ECO:0000256" key="11">
    <source>
        <dbReference type="ARBA" id="ARBA00048336"/>
    </source>
</evidence>
<evidence type="ECO:0000256" key="5">
    <source>
        <dbReference type="ARBA" id="ARBA00022801"/>
    </source>
</evidence>
<evidence type="ECO:0000313" key="14">
    <source>
        <dbReference type="Proteomes" id="UP000245119"/>
    </source>
</evidence>
<dbReference type="GO" id="GO:0004722">
    <property type="term" value="F:protein serine/threonine phosphatase activity"/>
    <property type="evidence" value="ECO:0007669"/>
    <property type="project" value="UniProtKB-EC"/>
</dbReference>
<keyword evidence="4" id="KW-1000">Mitochondrion outer membrane</keyword>
<feature type="transmembrane region" description="Helical" evidence="12">
    <location>
        <begin position="12"/>
        <end position="34"/>
    </location>
</feature>
<evidence type="ECO:0000256" key="2">
    <source>
        <dbReference type="ARBA" id="ARBA00006717"/>
    </source>
</evidence>
<dbReference type="Gene3D" id="3.40.50.1240">
    <property type="entry name" value="Phosphoglycerate mutase-like"/>
    <property type="match status" value="1"/>
</dbReference>
<evidence type="ECO:0000256" key="1">
    <source>
        <dbReference type="ARBA" id="ARBA00004294"/>
    </source>
</evidence>
<dbReference type="InterPro" id="IPR051021">
    <property type="entry name" value="Mito_Ser/Thr_phosphatase"/>
</dbReference>
<dbReference type="GO" id="GO:0005741">
    <property type="term" value="C:mitochondrial outer membrane"/>
    <property type="evidence" value="ECO:0007669"/>
    <property type="project" value="UniProtKB-SubCell"/>
</dbReference>
<dbReference type="EC" id="3.1.3.16" evidence="3"/>
<dbReference type="STRING" id="400727.A0A2T7PI43"/>
<dbReference type="CDD" id="cd07067">
    <property type="entry name" value="HP_PGM_like"/>
    <property type="match status" value="1"/>
</dbReference>
<evidence type="ECO:0000256" key="6">
    <source>
        <dbReference type="ARBA" id="ARBA00023128"/>
    </source>
</evidence>
<dbReference type="PANTHER" id="PTHR20935:SF0">
    <property type="entry name" value="SERINE_THREONINE-PROTEIN PHOSPHATASE PGAM5, MITOCHONDRIAL"/>
    <property type="match status" value="1"/>
</dbReference>
<comment type="subcellular location">
    <subcellularLocation>
        <location evidence="1">Mitochondrion outer membrane</location>
    </subcellularLocation>
</comment>
<dbReference type="FunFam" id="3.40.50.1240:FF:000009">
    <property type="entry name" value="serine/threonine-protein phosphatase PGAM5, mitochondrial isoform X1"/>
    <property type="match status" value="1"/>
</dbReference>
<comment type="catalytic activity">
    <reaction evidence="10">
        <text>O-phospho-L-seryl-[protein] + H2O = L-seryl-[protein] + phosphate</text>
        <dbReference type="Rhea" id="RHEA:20629"/>
        <dbReference type="Rhea" id="RHEA-COMP:9863"/>
        <dbReference type="Rhea" id="RHEA-COMP:11604"/>
        <dbReference type="ChEBI" id="CHEBI:15377"/>
        <dbReference type="ChEBI" id="CHEBI:29999"/>
        <dbReference type="ChEBI" id="CHEBI:43474"/>
        <dbReference type="ChEBI" id="CHEBI:83421"/>
        <dbReference type="EC" id="3.1.3.16"/>
    </reaction>
</comment>
<comment type="similarity">
    <text evidence="2">Belongs to the phosphoglycerate mutase family. BPG-dependent PGAM subfamily.</text>
</comment>
<evidence type="ECO:0000313" key="13">
    <source>
        <dbReference type="EMBL" id="PVD33060.1"/>
    </source>
</evidence>